<evidence type="ECO:0000313" key="2">
    <source>
        <dbReference type="EMBL" id="PQJ76698.1"/>
    </source>
</evidence>
<dbReference type="OrthoDB" id="1203229at2"/>
<reference evidence="2 3" key="1">
    <citation type="submission" date="2016-12" db="EMBL/GenBank/DDBJ databases">
        <title>Trade-off between light-utilization and light-protection in marine flavobacteria.</title>
        <authorList>
            <person name="Kumagai Y."/>
            <person name="Yoshizawa S."/>
            <person name="Kogure K."/>
            <person name="Iwasaki W."/>
        </authorList>
    </citation>
    <scope>NUCLEOTIDE SEQUENCE [LARGE SCALE GENOMIC DNA]</scope>
    <source>
        <strain evidence="2 3">ATCC 43844</strain>
    </source>
</reference>
<organism evidence="2 3">
    <name type="scientific">Polaribacter glomeratus</name>
    <dbReference type="NCBI Taxonomy" id="102"/>
    <lineage>
        <taxon>Bacteria</taxon>
        <taxon>Pseudomonadati</taxon>
        <taxon>Bacteroidota</taxon>
        <taxon>Flavobacteriia</taxon>
        <taxon>Flavobacteriales</taxon>
        <taxon>Flavobacteriaceae</taxon>
    </lineage>
</organism>
<proteinExistence type="predicted"/>
<dbReference type="Proteomes" id="UP000239068">
    <property type="component" value="Unassembled WGS sequence"/>
</dbReference>
<gene>
    <name evidence="2" type="ORF">BTO16_12500</name>
</gene>
<feature type="signal peptide" evidence="1">
    <location>
        <begin position="1"/>
        <end position="21"/>
    </location>
</feature>
<comment type="caution">
    <text evidence="2">The sequence shown here is derived from an EMBL/GenBank/DDBJ whole genome shotgun (WGS) entry which is preliminary data.</text>
</comment>
<keyword evidence="3" id="KW-1185">Reference proteome</keyword>
<evidence type="ECO:0000256" key="1">
    <source>
        <dbReference type="SAM" id="SignalP"/>
    </source>
</evidence>
<dbReference type="EMBL" id="MSCM01000002">
    <property type="protein sequence ID" value="PQJ76698.1"/>
    <property type="molecule type" value="Genomic_DNA"/>
</dbReference>
<sequence>MKKVFLILVFVLATGTSFMNASSANDEFLPITKPVIEIEEDFGCASRCVGWARGLVVDFAERNEDDPNDNQFYMDIYMRYYTGCLRGC</sequence>
<keyword evidence="1" id="KW-0732">Signal</keyword>
<protein>
    <submittedName>
        <fullName evidence="2">Uncharacterized protein</fullName>
    </submittedName>
</protein>
<dbReference type="AlphaFoldDB" id="A0A2S7WGF3"/>
<dbReference type="RefSeq" id="WP_105022014.1">
    <property type="nucleotide sequence ID" value="NZ_MSCM01000002.1"/>
</dbReference>
<accession>A0A2S7WGF3</accession>
<feature type="chain" id="PRO_5015590603" evidence="1">
    <location>
        <begin position="22"/>
        <end position="88"/>
    </location>
</feature>
<evidence type="ECO:0000313" key="3">
    <source>
        <dbReference type="Proteomes" id="UP000239068"/>
    </source>
</evidence>
<name>A0A2S7WGF3_9FLAO</name>